<dbReference type="EMBL" id="BARV01031772">
    <property type="protein sequence ID" value="GAI41447.1"/>
    <property type="molecule type" value="Genomic_DNA"/>
</dbReference>
<reference evidence="1" key="1">
    <citation type="journal article" date="2014" name="Front. Microbiol.">
        <title>High frequency of phylogenetically diverse reductive dehalogenase-homologous genes in deep subseafloor sedimentary metagenomes.</title>
        <authorList>
            <person name="Kawai M."/>
            <person name="Futagami T."/>
            <person name="Toyoda A."/>
            <person name="Takaki Y."/>
            <person name="Nishi S."/>
            <person name="Hori S."/>
            <person name="Arai W."/>
            <person name="Tsubouchi T."/>
            <person name="Morono Y."/>
            <person name="Uchiyama I."/>
            <person name="Ito T."/>
            <person name="Fujiyama A."/>
            <person name="Inagaki F."/>
            <person name="Takami H."/>
        </authorList>
    </citation>
    <scope>NUCLEOTIDE SEQUENCE</scope>
    <source>
        <strain evidence="1">Expedition CK06-06</strain>
    </source>
</reference>
<accession>X1NBR5</accession>
<protein>
    <submittedName>
        <fullName evidence="1">Uncharacterized protein</fullName>
    </submittedName>
</protein>
<gene>
    <name evidence="1" type="ORF">S06H3_50215</name>
</gene>
<name>X1NBR5_9ZZZZ</name>
<organism evidence="1">
    <name type="scientific">marine sediment metagenome</name>
    <dbReference type="NCBI Taxonomy" id="412755"/>
    <lineage>
        <taxon>unclassified sequences</taxon>
        <taxon>metagenomes</taxon>
        <taxon>ecological metagenomes</taxon>
    </lineage>
</organism>
<evidence type="ECO:0000313" key="1">
    <source>
        <dbReference type="EMBL" id="GAI41447.1"/>
    </source>
</evidence>
<proteinExistence type="predicted"/>
<dbReference type="AlphaFoldDB" id="X1NBR5"/>
<comment type="caution">
    <text evidence="1">The sequence shown here is derived from an EMBL/GenBank/DDBJ whole genome shotgun (WGS) entry which is preliminary data.</text>
</comment>
<sequence>MEYIDKISVSKAYSEKERGGGRSEDTELLKLTLIMEGVVIQEFVLTQRTLKKFIEIFSK</sequence>